<feature type="signal peptide" evidence="1">
    <location>
        <begin position="1"/>
        <end position="21"/>
    </location>
</feature>
<name>J2MEG2_PSEFQ</name>
<dbReference type="RefSeq" id="WP_003177226.1">
    <property type="nucleotide sequence ID" value="NZ_CM001558.1"/>
</dbReference>
<accession>J2MEG2</accession>
<sequence length="145" mass="15995">MRSPLFFSALTASLVSLSACAGQDTAATAAPTQAMFVGQPMSLTNDQGRCTLVKPDQSRLPLDMEWPCQFSLGPDKQLRVEIFNQVPIFAVERSEHMPAPSRDCLTKLQAVRQIEGTMEVAEVSQFAACGPSHWDQKMYVAPFTW</sequence>
<dbReference type="HOGENOM" id="CLU_1766462_0_0_6"/>
<feature type="chain" id="PRO_5003751783" evidence="1">
    <location>
        <begin position="22"/>
        <end position="145"/>
    </location>
</feature>
<reference evidence="2" key="1">
    <citation type="journal article" date="2012" name="PLoS Genet.">
        <title>Comparative Genomics of Plant-Associated Pseudomonas spp.: Insights into Diversity and Inheritance of Traits Involved in Multitrophic Interactions.</title>
        <authorList>
            <person name="Loper J.E."/>
            <person name="Hassan K.A."/>
            <person name="Mavrodi D.V."/>
            <person name="Davis E.W.II."/>
            <person name="Lim C.K."/>
            <person name="Shaffer B.T."/>
            <person name="Elbourne L.D."/>
            <person name="Stockwell V.O."/>
            <person name="Hartney S.L."/>
            <person name="Breakwell K."/>
            <person name="Henkels M.D."/>
            <person name="Tetu S.G."/>
            <person name="Rangel L.I."/>
            <person name="Kidarsa T.A."/>
            <person name="Wilson N.L."/>
            <person name="van de Mortel J.E."/>
            <person name="Song C."/>
            <person name="Blumhagen R."/>
            <person name="Radune D."/>
            <person name="Hostetler J.B."/>
            <person name="Brinkac L.M."/>
            <person name="Durkin A.S."/>
            <person name="Kluepfel D.A."/>
            <person name="Wechter W.P."/>
            <person name="Anderson A.J."/>
            <person name="Kim Y.C."/>
            <person name="Pierson L.S.III."/>
            <person name="Pierson E.A."/>
            <person name="Lindow S.E."/>
            <person name="Kobayashi D.Y."/>
            <person name="Raaijmakers J.M."/>
            <person name="Weller D.M."/>
            <person name="Thomashow L.S."/>
            <person name="Allen A.E."/>
            <person name="Paulsen I.T."/>
        </authorList>
    </citation>
    <scope>NUCLEOTIDE SEQUENCE [LARGE SCALE GENOMIC DNA]</scope>
    <source>
        <strain evidence="2">Q2-87</strain>
    </source>
</reference>
<proteinExistence type="predicted"/>
<organism evidence="2">
    <name type="scientific">Pseudomonas fluorescens (strain Q2-87)</name>
    <dbReference type="NCBI Taxonomy" id="1038922"/>
    <lineage>
        <taxon>Bacteria</taxon>
        <taxon>Pseudomonadati</taxon>
        <taxon>Pseudomonadota</taxon>
        <taxon>Gammaproteobacteria</taxon>
        <taxon>Pseudomonadales</taxon>
        <taxon>Pseudomonadaceae</taxon>
        <taxon>Pseudomonas</taxon>
    </lineage>
</organism>
<dbReference type="PROSITE" id="PS51257">
    <property type="entry name" value="PROKAR_LIPOPROTEIN"/>
    <property type="match status" value="1"/>
</dbReference>
<dbReference type="Proteomes" id="UP000007289">
    <property type="component" value="Chromosome"/>
</dbReference>
<dbReference type="eggNOG" id="ENOG502ZTKS">
    <property type="taxonomic scope" value="Bacteria"/>
</dbReference>
<gene>
    <name evidence="2" type="ORF">PflQ2_0140</name>
</gene>
<evidence type="ECO:0000313" key="2">
    <source>
        <dbReference type="EMBL" id="EJK99021.1"/>
    </source>
</evidence>
<evidence type="ECO:0000256" key="1">
    <source>
        <dbReference type="SAM" id="SignalP"/>
    </source>
</evidence>
<dbReference type="EMBL" id="AGBM01000002">
    <property type="protein sequence ID" value="EJK99021.1"/>
    <property type="molecule type" value="Genomic_DNA"/>
</dbReference>
<protein>
    <submittedName>
        <fullName evidence="2">Lipoprotein, putative</fullName>
    </submittedName>
</protein>
<keyword evidence="1" id="KW-0732">Signal</keyword>
<dbReference type="PATRIC" id="fig|1038922.3.peg.5382"/>
<comment type="caution">
    <text evidence="2">The sequence shown here is derived from an EMBL/GenBank/DDBJ whole genome shotgun (WGS) entry which is preliminary data.</text>
</comment>
<keyword evidence="2" id="KW-0449">Lipoprotein</keyword>
<dbReference type="AlphaFoldDB" id="J2MEG2"/>